<keyword evidence="1" id="KW-0732">Signal</keyword>
<protein>
    <submittedName>
        <fullName evidence="2">Uncharacterized protein</fullName>
    </submittedName>
</protein>
<evidence type="ECO:0000313" key="2">
    <source>
        <dbReference type="EMBL" id="MDZ7466808.1"/>
    </source>
</evidence>
<accession>A0ABU5M3M0</accession>
<proteinExistence type="predicted"/>
<dbReference type="EMBL" id="JAXUDK010000008">
    <property type="protein sequence ID" value="MDZ7466808.1"/>
    <property type="molecule type" value="Genomic_DNA"/>
</dbReference>
<evidence type="ECO:0000256" key="1">
    <source>
        <dbReference type="SAM" id="SignalP"/>
    </source>
</evidence>
<dbReference type="RefSeq" id="WP_318329616.1">
    <property type="nucleotide sequence ID" value="NZ_JAUBKU010000021.1"/>
</dbReference>
<gene>
    <name evidence="2" type="ORF">U5E74_14230</name>
</gene>
<keyword evidence="3" id="KW-1185">Reference proteome</keyword>
<comment type="caution">
    <text evidence="2">The sequence shown here is derived from an EMBL/GenBank/DDBJ whole genome shotgun (WGS) entry which is preliminary data.</text>
</comment>
<reference evidence="2 3" key="1">
    <citation type="submission" date="2023-12" db="EMBL/GenBank/DDBJ databases">
        <title>N/s.</title>
        <authorList>
            <person name="Dale J."/>
        </authorList>
    </citation>
    <scope>NUCLEOTIDE SEQUENCE [LARGE SCALE GENOMIC DNA]</scope>
    <source>
        <strain evidence="2 3">2023EL-01226</strain>
    </source>
</reference>
<feature type="signal peptide" evidence="1">
    <location>
        <begin position="1"/>
        <end position="35"/>
    </location>
</feature>
<sequence length="166" mass="18438">MSYLQNINTNLFRTIYCASALIAFTSSFMANQAHANIENGWSGSIQGGIPAITRESSSGKLFWCNQRMVLTKACRIVDISPGKRVAIVNQLKPEANCPNGIWGIVDRESGIARTIVPDDHNKVTFEQYCRGNFKVGFVKTSNPNVLDKIVVYFNNQPVDSLEYATK</sequence>
<feature type="chain" id="PRO_5045372492" evidence="1">
    <location>
        <begin position="36"/>
        <end position="166"/>
    </location>
</feature>
<organism evidence="2 3">
    <name type="scientific">Raoultella planticola</name>
    <name type="common">Klebsiella planticola</name>
    <dbReference type="NCBI Taxonomy" id="575"/>
    <lineage>
        <taxon>Bacteria</taxon>
        <taxon>Pseudomonadati</taxon>
        <taxon>Pseudomonadota</taxon>
        <taxon>Gammaproteobacteria</taxon>
        <taxon>Enterobacterales</taxon>
        <taxon>Enterobacteriaceae</taxon>
        <taxon>Klebsiella/Raoultella group</taxon>
        <taxon>Raoultella</taxon>
    </lineage>
</organism>
<name>A0ABU5M3M0_RAOPL</name>
<dbReference type="Proteomes" id="UP001293169">
    <property type="component" value="Unassembled WGS sequence"/>
</dbReference>
<evidence type="ECO:0000313" key="3">
    <source>
        <dbReference type="Proteomes" id="UP001293169"/>
    </source>
</evidence>